<evidence type="ECO:0000313" key="1">
    <source>
        <dbReference type="EMBL" id="KAI5335105.1"/>
    </source>
</evidence>
<sequence>MEDAWPWSLMKKPLYHSLISPLFSCFLDKLDASISSAEASTRLVTSSTTTGARTNSRAKALLRSYRDRDLMSLEDKDERSRPPLRLWPALDFPKSMLGSYDHLSLWLGREVCPLSPFSSGRAMDRPRPGAANYLM</sequence>
<protein>
    <submittedName>
        <fullName evidence="1">Uncharacterized protein</fullName>
    </submittedName>
</protein>
<evidence type="ECO:0000313" key="2">
    <source>
        <dbReference type="Proteomes" id="UP001054821"/>
    </source>
</evidence>
<comment type="caution">
    <text evidence="1">The sequence shown here is derived from an EMBL/GenBank/DDBJ whole genome shotgun (WGS) entry which is preliminary data.</text>
</comment>
<name>A0AAD4W1D3_PRUDU</name>
<proteinExistence type="predicted"/>
<organism evidence="1 2">
    <name type="scientific">Prunus dulcis</name>
    <name type="common">Almond</name>
    <name type="synonym">Amygdalus dulcis</name>
    <dbReference type="NCBI Taxonomy" id="3755"/>
    <lineage>
        <taxon>Eukaryota</taxon>
        <taxon>Viridiplantae</taxon>
        <taxon>Streptophyta</taxon>
        <taxon>Embryophyta</taxon>
        <taxon>Tracheophyta</taxon>
        <taxon>Spermatophyta</taxon>
        <taxon>Magnoliopsida</taxon>
        <taxon>eudicotyledons</taxon>
        <taxon>Gunneridae</taxon>
        <taxon>Pentapetalae</taxon>
        <taxon>rosids</taxon>
        <taxon>fabids</taxon>
        <taxon>Rosales</taxon>
        <taxon>Rosaceae</taxon>
        <taxon>Amygdaloideae</taxon>
        <taxon>Amygdaleae</taxon>
        <taxon>Prunus</taxon>
    </lineage>
</organism>
<dbReference type="Proteomes" id="UP001054821">
    <property type="component" value="Chromosome 4"/>
</dbReference>
<dbReference type="AlphaFoldDB" id="A0AAD4W1D3"/>
<keyword evidence="2" id="KW-1185">Reference proteome</keyword>
<dbReference type="EMBL" id="JAJFAZ020000004">
    <property type="protein sequence ID" value="KAI5335105.1"/>
    <property type="molecule type" value="Genomic_DNA"/>
</dbReference>
<gene>
    <name evidence="1" type="ORF">L3X38_025238</name>
</gene>
<reference evidence="1 2" key="1">
    <citation type="journal article" date="2022" name="G3 (Bethesda)">
        <title>Whole-genome sequence and methylome profiling of the almond [Prunus dulcis (Mill.) D.A. Webb] cultivar 'Nonpareil'.</title>
        <authorList>
            <person name="D'Amico-Willman K.M."/>
            <person name="Ouma W.Z."/>
            <person name="Meulia T."/>
            <person name="Sideli G.M."/>
            <person name="Gradziel T.M."/>
            <person name="Fresnedo-Ramirez J."/>
        </authorList>
    </citation>
    <scope>NUCLEOTIDE SEQUENCE [LARGE SCALE GENOMIC DNA]</scope>
    <source>
        <strain evidence="1">Clone GOH B32 T37-40</strain>
    </source>
</reference>
<accession>A0AAD4W1D3</accession>